<name>A0AAE0Z6J3_9GAST</name>
<organism evidence="2 3">
    <name type="scientific">Elysia crispata</name>
    <name type="common">lettuce slug</name>
    <dbReference type="NCBI Taxonomy" id="231223"/>
    <lineage>
        <taxon>Eukaryota</taxon>
        <taxon>Metazoa</taxon>
        <taxon>Spiralia</taxon>
        <taxon>Lophotrochozoa</taxon>
        <taxon>Mollusca</taxon>
        <taxon>Gastropoda</taxon>
        <taxon>Heterobranchia</taxon>
        <taxon>Euthyneura</taxon>
        <taxon>Panpulmonata</taxon>
        <taxon>Sacoglossa</taxon>
        <taxon>Placobranchoidea</taxon>
        <taxon>Plakobranchidae</taxon>
        <taxon>Elysia</taxon>
    </lineage>
</organism>
<reference evidence="2" key="1">
    <citation type="journal article" date="2023" name="G3 (Bethesda)">
        <title>A reference genome for the long-term kleptoplast-retaining sea slug Elysia crispata morphotype clarki.</title>
        <authorList>
            <person name="Eastman K.E."/>
            <person name="Pendleton A.L."/>
            <person name="Shaikh M.A."/>
            <person name="Suttiyut T."/>
            <person name="Ogas R."/>
            <person name="Tomko P."/>
            <person name="Gavelis G."/>
            <person name="Widhalm J.R."/>
            <person name="Wisecaver J.H."/>
        </authorList>
    </citation>
    <scope>NUCLEOTIDE SEQUENCE</scope>
    <source>
        <strain evidence="2">ECLA1</strain>
    </source>
</reference>
<feature type="chain" id="PRO_5041956593" evidence="1">
    <location>
        <begin position="20"/>
        <end position="101"/>
    </location>
</feature>
<sequence length="101" mass="10901">MKTAAIVCIVCAIFGVAFAGGRKCHQDTPTAPCEDDQPWTLDPSTKTRYCCAVGEKISGQGVVIDDSTWFTCTCSPGDFDLKAGLDAYCREHPSAKICQYN</sequence>
<dbReference type="EMBL" id="JAWDGP010004526">
    <property type="protein sequence ID" value="KAK3763640.1"/>
    <property type="molecule type" value="Genomic_DNA"/>
</dbReference>
<keyword evidence="1" id="KW-0732">Signal</keyword>
<protein>
    <submittedName>
        <fullName evidence="2">Uncharacterized protein</fullName>
    </submittedName>
</protein>
<accession>A0AAE0Z6J3</accession>
<feature type="signal peptide" evidence="1">
    <location>
        <begin position="1"/>
        <end position="19"/>
    </location>
</feature>
<gene>
    <name evidence="2" type="ORF">RRG08_056582</name>
</gene>
<evidence type="ECO:0000256" key="1">
    <source>
        <dbReference type="SAM" id="SignalP"/>
    </source>
</evidence>
<comment type="caution">
    <text evidence="2">The sequence shown here is derived from an EMBL/GenBank/DDBJ whole genome shotgun (WGS) entry which is preliminary data.</text>
</comment>
<evidence type="ECO:0000313" key="3">
    <source>
        <dbReference type="Proteomes" id="UP001283361"/>
    </source>
</evidence>
<proteinExistence type="predicted"/>
<dbReference type="Proteomes" id="UP001283361">
    <property type="component" value="Unassembled WGS sequence"/>
</dbReference>
<evidence type="ECO:0000313" key="2">
    <source>
        <dbReference type="EMBL" id="KAK3763640.1"/>
    </source>
</evidence>
<keyword evidence="3" id="KW-1185">Reference proteome</keyword>
<dbReference type="AlphaFoldDB" id="A0AAE0Z6J3"/>